<dbReference type="EMBL" id="MPDP01000308">
    <property type="protein sequence ID" value="KAK1448442.1"/>
    <property type="molecule type" value="Genomic_DNA"/>
</dbReference>
<accession>A0AAI9TYQ2</accession>
<evidence type="ECO:0000313" key="2">
    <source>
        <dbReference type="EMBL" id="KAK1448442.1"/>
    </source>
</evidence>
<dbReference type="Proteomes" id="UP001239213">
    <property type="component" value="Unassembled WGS sequence"/>
</dbReference>
<evidence type="ECO:0000313" key="3">
    <source>
        <dbReference type="Proteomes" id="UP001239213"/>
    </source>
</evidence>
<reference evidence="2" key="1">
    <citation type="submission" date="2016-11" db="EMBL/GenBank/DDBJ databases">
        <title>The genome sequence of Colletotrichum cuscutae.</title>
        <authorList>
            <person name="Baroncelli R."/>
        </authorList>
    </citation>
    <scope>NUCLEOTIDE SEQUENCE</scope>
    <source>
        <strain evidence="2">IMI 304802</strain>
    </source>
</reference>
<keyword evidence="1" id="KW-1133">Transmembrane helix</keyword>
<name>A0AAI9TYQ2_9PEZI</name>
<sequence>MHGVLCKCCCAGFLAWPMLIFVLSLVTRFFSRVAVFLFLLLFLSPPLRGSSEPPDFSVSLIPGMPMRHMSDGRRVS</sequence>
<gene>
    <name evidence="2" type="ORF">CCUS01_11664</name>
</gene>
<keyword evidence="1" id="KW-0472">Membrane</keyword>
<evidence type="ECO:0000256" key="1">
    <source>
        <dbReference type="SAM" id="Phobius"/>
    </source>
</evidence>
<comment type="caution">
    <text evidence="2">The sequence shown here is derived from an EMBL/GenBank/DDBJ whole genome shotgun (WGS) entry which is preliminary data.</text>
</comment>
<organism evidence="2 3">
    <name type="scientific">Colletotrichum cuscutae</name>
    <dbReference type="NCBI Taxonomy" id="1209917"/>
    <lineage>
        <taxon>Eukaryota</taxon>
        <taxon>Fungi</taxon>
        <taxon>Dikarya</taxon>
        <taxon>Ascomycota</taxon>
        <taxon>Pezizomycotina</taxon>
        <taxon>Sordariomycetes</taxon>
        <taxon>Hypocreomycetidae</taxon>
        <taxon>Glomerellales</taxon>
        <taxon>Glomerellaceae</taxon>
        <taxon>Colletotrichum</taxon>
        <taxon>Colletotrichum acutatum species complex</taxon>
    </lineage>
</organism>
<dbReference type="AlphaFoldDB" id="A0AAI9TYQ2"/>
<keyword evidence="1" id="KW-0812">Transmembrane</keyword>
<proteinExistence type="predicted"/>
<feature type="transmembrane region" description="Helical" evidence="1">
    <location>
        <begin position="20"/>
        <end position="43"/>
    </location>
</feature>
<protein>
    <submittedName>
        <fullName evidence="2">Uncharacterized protein</fullName>
    </submittedName>
</protein>
<keyword evidence="3" id="KW-1185">Reference proteome</keyword>